<dbReference type="PROSITE" id="PS50144">
    <property type="entry name" value="MATH"/>
    <property type="match status" value="1"/>
</dbReference>
<sequence>MATSEKGNKECEKETQSTEMLENIQALKKLFLSVSAEKEEINKDNQQKFDELSERLKSIEASISKIQKSNEETQKPKDDSKKESINESLVPTDNTTNGLSESEKRFKLKHVFKNVNKFEDDKQNFSEWEDHFNVNSRMCVARRNNHLGFYVQCEPVVPTDIWSIQTKIELKIVQKNRKDVIETMNYCYEKIIGHGFPEFLEWEQLEKEYIVEGNLTVEAHVSIIQTTGLGKEKNRLFDESQKDVSDVVMVVRGIKFFVSKMFLASQSSVFKALLLGSFSESKQSEVSLNGIDPDDFHFFLEVLYGESAINDANVEGMTLLADMYDSPTAIRRCEEFLLKESKKKLVKKLDIAIRYHLEKLKKKCMSEIVILEDQAVVPKHAYR</sequence>
<evidence type="ECO:0000313" key="5">
    <source>
        <dbReference type="Proteomes" id="UP000230233"/>
    </source>
</evidence>
<dbReference type="CDD" id="cd18186">
    <property type="entry name" value="BTB_POZ_ZBTB_KLHL-like"/>
    <property type="match status" value="1"/>
</dbReference>
<gene>
    <name evidence="4" type="primary">Cnig_chr_II.g6799</name>
    <name evidence="4" type="ORF">B9Z55_006799</name>
</gene>
<dbReference type="Proteomes" id="UP000230233">
    <property type="component" value="Chromosome II"/>
</dbReference>
<comment type="caution">
    <text evidence="4">The sequence shown here is derived from an EMBL/GenBank/DDBJ whole genome shotgun (WGS) entry which is preliminary data.</text>
</comment>
<dbReference type="InterPro" id="IPR002083">
    <property type="entry name" value="MATH/TRAF_dom"/>
</dbReference>
<dbReference type="InterPro" id="IPR011333">
    <property type="entry name" value="SKP1/BTB/POZ_sf"/>
</dbReference>
<organism evidence="4 5">
    <name type="scientific">Caenorhabditis nigoni</name>
    <dbReference type="NCBI Taxonomy" id="1611254"/>
    <lineage>
        <taxon>Eukaryota</taxon>
        <taxon>Metazoa</taxon>
        <taxon>Ecdysozoa</taxon>
        <taxon>Nematoda</taxon>
        <taxon>Chromadorea</taxon>
        <taxon>Rhabditida</taxon>
        <taxon>Rhabditina</taxon>
        <taxon>Rhabditomorpha</taxon>
        <taxon>Rhabditoidea</taxon>
        <taxon>Rhabditidae</taxon>
        <taxon>Peloderinae</taxon>
        <taxon>Caenorhabditis</taxon>
    </lineage>
</organism>
<accession>A0A2G5V6U1</accession>
<dbReference type="Pfam" id="PF00651">
    <property type="entry name" value="BTB"/>
    <property type="match status" value="1"/>
</dbReference>
<dbReference type="CDD" id="cd00121">
    <property type="entry name" value="MATH"/>
    <property type="match status" value="1"/>
</dbReference>
<dbReference type="Gene3D" id="2.60.210.10">
    <property type="entry name" value="Apoptosis, Tumor Necrosis Factor Receptor Associated Protein 2, Chain A"/>
    <property type="match status" value="1"/>
</dbReference>
<dbReference type="AlphaFoldDB" id="A0A2G5V6U1"/>
<dbReference type="InterPro" id="IPR000210">
    <property type="entry name" value="BTB/POZ_dom"/>
</dbReference>
<feature type="compositionally biased region" description="Polar residues" evidence="1">
    <location>
        <begin position="86"/>
        <end position="100"/>
    </location>
</feature>
<dbReference type="OrthoDB" id="409642at2759"/>
<dbReference type="SMART" id="SM00061">
    <property type="entry name" value="MATH"/>
    <property type="match status" value="1"/>
</dbReference>
<feature type="domain" description="MATH" evidence="3">
    <location>
        <begin position="105"/>
        <end position="221"/>
    </location>
</feature>
<evidence type="ECO:0000259" key="3">
    <source>
        <dbReference type="PROSITE" id="PS50144"/>
    </source>
</evidence>
<evidence type="ECO:0008006" key="6">
    <source>
        <dbReference type="Google" id="ProtNLM"/>
    </source>
</evidence>
<proteinExistence type="predicted"/>
<dbReference type="SMART" id="SM00225">
    <property type="entry name" value="BTB"/>
    <property type="match status" value="1"/>
</dbReference>
<dbReference type="InterPro" id="IPR008974">
    <property type="entry name" value="TRAF-like"/>
</dbReference>
<dbReference type="Pfam" id="PF00917">
    <property type="entry name" value="MATH"/>
    <property type="match status" value="1"/>
</dbReference>
<dbReference type="STRING" id="1611254.A0A2G5V6U1"/>
<feature type="domain" description="BTB" evidence="2">
    <location>
        <begin position="245"/>
        <end position="304"/>
    </location>
</feature>
<reference evidence="5" key="1">
    <citation type="submission" date="2017-10" db="EMBL/GenBank/DDBJ databases">
        <title>Rapid genome shrinkage in a self-fertile nematode reveals novel sperm competition proteins.</title>
        <authorList>
            <person name="Yin D."/>
            <person name="Schwarz E.M."/>
            <person name="Thomas C.G."/>
            <person name="Felde R.L."/>
            <person name="Korf I.F."/>
            <person name="Cutter A.D."/>
            <person name="Schartner C.M."/>
            <person name="Ralston E.J."/>
            <person name="Meyer B.J."/>
            <person name="Haag E.S."/>
        </authorList>
    </citation>
    <scope>NUCLEOTIDE SEQUENCE [LARGE SCALE GENOMIC DNA]</scope>
    <source>
        <strain evidence="5">JU1422</strain>
    </source>
</reference>
<dbReference type="SUPFAM" id="SSF54695">
    <property type="entry name" value="POZ domain"/>
    <property type="match status" value="1"/>
</dbReference>
<name>A0A2G5V6U1_9PELO</name>
<feature type="region of interest" description="Disordered" evidence="1">
    <location>
        <begin position="63"/>
        <end position="100"/>
    </location>
</feature>
<dbReference type="PANTHER" id="PTHR22743">
    <property type="entry name" value="MEPRIN/TRAF-LIKE MATH FAMILY-C.ELEGANS"/>
    <property type="match status" value="1"/>
</dbReference>
<evidence type="ECO:0000259" key="2">
    <source>
        <dbReference type="PROSITE" id="PS50097"/>
    </source>
</evidence>
<dbReference type="PANTHER" id="PTHR22743:SF165">
    <property type="entry name" value="BTB AND MATH DOMAIN CONTAINING-RELATED"/>
    <property type="match status" value="1"/>
</dbReference>
<evidence type="ECO:0000313" key="4">
    <source>
        <dbReference type="EMBL" id="PIC47437.1"/>
    </source>
</evidence>
<protein>
    <recommendedName>
        <fullName evidence="6">BTB domain-containing protein</fullName>
    </recommendedName>
</protein>
<dbReference type="EMBL" id="PDUG01000002">
    <property type="protein sequence ID" value="PIC47437.1"/>
    <property type="molecule type" value="Genomic_DNA"/>
</dbReference>
<evidence type="ECO:0000256" key="1">
    <source>
        <dbReference type="SAM" id="MobiDB-lite"/>
    </source>
</evidence>
<dbReference type="SUPFAM" id="SSF49599">
    <property type="entry name" value="TRAF domain-like"/>
    <property type="match status" value="1"/>
</dbReference>
<dbReference type="PROSITE" id="PS50097">
    <property type="entry name" value="BTB"/>
    <property type="match status" value="1"/>
</dbReference>
<feature type="compositionally biased region" description="Basic and acidic residues" evidence="1">
    <location>
        <begin position="68"/>
        <end position="85"/>
    </location>
</feature>
<keyword evidence="5" id="KW-1185">Reference proteome</keyword>
<dbReference type="InterPro" id="IPR052664">
    <property type="entry name" value="BTB-MATH_domain_protein"/>
</dbReference>
<dbReference type="Gene3D" id="3.30.710.10">
    <property type="entry name" value="Potassium Channel Kv1.1, Chain A"/>
    <property type="match status" value="1"/>
</dbReference>